<protein>
    <recommendedName>
        <fullName evidence="3">Carrier domain-containing protein</fullName>
    </recommendedName>
</protein>
<dbReference type="InterPro" id="IPR009081">
    <property type="entry name" value="PP-bd_ACP"/>
</dbReference>
<feature type="domain" description="Carrier" evidence="3">
    <location>
        <begin position="2"/>
        <end position="82"/>
    </location>
</feature>
<dbReference type="InterPro" id="IPR036736">
    <property type="entry name" value="ACP-like_sf"/>
</dbReference>
<dbReference type="EMBL" id="LRQV01000038">
    <property type="protein sequence ID" value="KXK61576.1"/>
    <property type="molecule type" value="Genomic_DNA"/>
</dbReference>
<evidence type="ECO:0000313" key="4">
    <source>
        <dbReference type="EMBL" id="KXK61576.1"/>
    </source>
</evidence>
<dbReference type="OrthoDB" id="3404602at2"/>
<evidence type="ECO:0000256" key="1">
    <source>
        <dbReference type="ARBA" id="ARBA00022450"/>
    </source>
</evidence>
<keyword evidence="2" id="KW-0597">Phosphoprotein</keyword>
<dbReference type="PROSITE" id="PS00012">
    <property type="entry name" value="PHOSPHOPANTETHEINE"/>
    <property type="match status" value="1"/>
</dbReference>
<name>A0A136PTX2_9ACTN</name>
<dbReference type="InterPro" id="IPR006162">
    <property type="entry name" value="Ppantetheine_attach_site"/>
</dbReference>
<dbReference type="Gene3D" id="1.10.1200.10">
    <property type="entry name" value="ACP-like"/>
    <property type="match status" value="1"/>
</dbReference>
<keyword evidence="1" id="KW-0596">Phosphopantetheine</keyword>
<comment type="caution">
    <text evidence="4">The sequence shown here is derived from an EMBL/GenBank/DDBJ whole genome shotgun (WGS) entry which is preliminary data.</text>
</comment>
<dbReference type="PROSITE" id="PS50075">
    <property type="entry name" value="CARRIER"/>
    <property type="match status" value="1"/>
</dbReference>
<proteinExistence type="predicted"/>
<dbReference type="Proteomes" id="UP000070620">
    <property type="component" value="Unassembled WGS sequence"/>
</dbReference>
<evidence type="ECO:0000313" key="5">
    <source>
        <dbReference type="Proteomes" id="UP000070620"/>
    </source>
</evidence>
<evidence type="ECO:0000259" key="3">
    <source>
        <dbReference type="PROSITE" id="PS50075"/>
    </source>
</evidence>
<accession>A0A136PTX2</accession>
<sequence>MMMEHTELRQRVAELVGAATEGTVPVGAALAGESLVALGLDSLGLLRLVDAIEQEYGVEVEFGGPGRLDTLDEVVAAVAGAATATPG</sequence>
<reference evidence="4 5" key="1">
    <citation type="submission" date="2016-01" db="EMBL/GenBank/DDBJ databases">
        <title>Whole genome sequence and analysis of Micromonospora rosaria DSM 803, which can produce antibacterial substance rosamicin.</title>
        <authorList>
            <person name="Yang H."/>
            <person name="He X."/>
            <person name="Zhu D."/>
        </authorList>
    </citation>
    <scope>NUCLEOTIDE SEQUENCE [LARGE SCALE GENOMIC DNA]</scope>
    <source>
        <strain evidence="4 5">DSM 803</strain>
    </source>
</reference>
<dbReference type="AlphaFoldDB" id="A0A136PTX2"/>
<evidence type="ECO:0000256" key="2">
    <source>
        <dbReference type="ARBA" id="ARBA00022553"/>
    </source>
</evidence>
<keyword evidence="5" id="KW-1185">Reference proteome</keyword>
<gene>
    <name evidence="4" type="ORF">AWW66_12995</name>
</gene>
<dbReference type="SUPFAM" id="SSF47336">
    <property type="entry name" value="ACP-like"/>
    <property type="match status" value="1"/>
</dbReference>
<dbReference type="Pfam" id="PF00550">
    <property type="entry name" value="PP-binding"/>
    <property type="match status" value="1"/>
</dbReference>
<dbReference type="RefSeq" id="WP_157527434.1">
    <property type="nucleotide sequence ID" value="NZ_LRQV01000038.1"/>
</dbReference>
<organism evidence="4 5">
    <name type="scientific">Micromonospora rosaria</name>
    <dbReference type="NCBI Taxonomy" id="47874"/>
    <lineage>
        <taxon>Bacteria</taxon>
        <taxon>Bacillati</taxon>
        <taxon>Actinomycetota</taxon>
        <taxon>Actinomycetes</taxon>
        <taxon>Micromonosporales</taxon>
        <taxon>Micromonosporaceae</taxon>
        <taxon>Micromonospora</taxon>
    </lineage>
</organism>